<reference evidence="6" key="1">
    <citation type="submission" date="2016-10" db="EMBL/GenBank/DDBJ databases">
        <authorList>
            <person name="Varghese N."/>
            <person name="Submissions S."/>
        </authorList>
    </citation>
    <scope>NUCLEOTIDE SEQUENCE [LARGE SCALE GENOMIC DNA]</scope>
    <source>
        <strain evidence="6">CGMCC 4.6856</strain>
    </source>
</reference>
<evidence type="ECO:0000256" key="1">
    <source>
        <dbReference type="ARBA" id="ARBA00023015"/>
    </source>
</evidence>
<dbReference type="InterPro" id="IPR018060">
    <property type="entry name" value="HTH_AraC"/>
</dbReference>
<evidence type="ECO:0000313" key="5">
    <source>
        <dbReference type="EMBL" id="SEP79397.1"/>
    </source>
</evidence>
<dbReference type="STRING" id="1036181.SAMN05421756_101708"/>
<dbReference type="Proteomes" id="UP000198504">
    <property type="component" value="Unassembled WGS sequence"/>
</dbReference>
<evidence type="ECO:0000256" key="2">
    <source>
        <dbReference type="ARBA" id="ARBA00023125"/>
    </source>
</evidence>
<evidence type="ECO:0000313" key="6">
    <source>
        <dbReference type="Proteomes" id="UP000198504"/>
    </source>
</evidence>
<name>A0A1H9ASE6_9ACTN</name>
<dbReference type="AlphaFoldDB" id="A0A1H9ASE6"/>
<dbReference type="Gene3D" id="1.10.10.60">
    <property type="entry name" value="Homeodomain-like"/>
    <property type="match status" value="2"/>
</dbReference>
<dbReference type="GO" id="GO:0003700">
    <property type="term" value="F:DNA-binding transcription factor activity"/>
    <property type="evidence" value="ECO:0007669"/>
    <property type="project" value="InterPro"/>
</dbReference>
<dbReference type="GO" id="GO:0043565">
    <property type="term" value="F:sequence-specific DNA binding"/>
    <property type="evidence" value="ECO:0007669"/>
    <property type="project" value="InterPro"/>
</dbReference>
<keyword evidence="2 5" id="KW-0238">DNA-binding</keyword>
<dbReference type="InterPro" id="IPR050204">
    <property type="entry name" value="AraC_XylS_family_regulators"/>
</dbReference>
<feature type="domain" description="HTH araC/xylS-type" evidence="4">
    <location>
        <begin position="213"/>
        <end position="311"/>
    </location>
</feature>
<dbReference type="OrthoDB" id="241790at2"/>
<dbReference type="PROSITE" id="PS01124">
    <property type="entry name" value="HTH_ARAC_FAMILY_2"/>
    <property type="match status" value="1"/>
</dbReference>
<evidence type="ECO:0000256" key="3">
    <source>
        <dbReference type="ARBA" id="ARBA00023163"/>
    </source>
</evidence>
<dbReference type="SMART" id="SM00342">
    <property type="entry name" value="HTH_ARAC"/>
    <property type="match status" value="1"/>
</dbReference>
<dbReference type="InterPro" id="IPR032783">
    <property type="entry name" value="AraC_lig"/>
</dbReference>
<organism evidence="5 6">
    <name type="scientific">Microlunatus flavus</name>
    <dbReference type="NCBI Taxonomy" id="1036181"/>
    <lineage>
        <taxon>Bacteria</taxon>
        <taxon>Bacillati</taxon>
        <taxon>Actinomycetota</taxon>
        <taxon>Actinomycetes</taxon>
        <taxon>Propionibacteriales</taxon>
        <taxon>Propionibacteriaceae</taxon>
        <taxon>Microlunatus</taxon>
    </lineage>
</organism>
<keyword evidence="3" id="KW-0804">Transcription</keyword>
<gene>
    <name evidence="5" type="ORF">SAMN05421756_101708</name>
</gene>
<dbReference type="Pfam" id="PF12852">
    <property type="entry name" value="Cupin_6"/>
    <property type="match status" value="1"/>
</dbReference>
<dbReference type="SUPFAM" id="SSF46689">
    <property type="entry name" value="Homeodomain-like"/>
    <property type="match status" value="2"/>
</dbReference>
<sequence length="318" mass="33161">MDPLSDLLRAPRAADAFLLRVVMAPPWSVRVQDGAPLTVMAVTSGSAVLRPGSGPAVELGAGDVALVRGPDPYVVADRDGTAPQAVIHPGGRCETPDGVSLELAMRQGVRSWGNAGDGPDTLLVGTYERAGEVGARLLAPLPGVVVLRAGEARSPLLASLVAVLAGQAGADDLGQAGLLDRLLDAVVVAACREWATGARTVPAWWRGDDPVVRQALALLHDEPARPWTVASLAHAVGLSRAALARRFGQAVGEPPMAYLTAWRLALAADRLRDGQDTVAAVSRAVGYTSPFTFSTAFKRRYGRGPLAWRQEAGRALAG</sequence>
<accession>A0A1H9ASE6</accession>
<dbReference type="InterPro" id="IPR009057">
    <property type="entry name" value="Homeodomain-like_sf"/>
</dbReference>
<dbReference type="EMBL" id="FOFA01000001">
    <property type="protein sequence ID" value="SEP79397.1"/>
    <property type="molecule type" value="Genomic_DNA"/>
</dbReference>
<dbReference type="Pfam" id="PF12833">
    <property type="entry name" value="HTH_18"/>
    <property type="match status" value="1"/>
</dbReference>
<protein>
    <submittedName>
        <fullName evidence="5">AraC-type DNA-binding protein</fullName>
    </submittedName>
</protein>
<keyword evidence="6" id="KW-1185">Reference proteome</keyword>
<dbReference type="PANTHER" id="PTHR46796:SF13">
    <property type="entry name" value="HTH-TYPE TRANSCRIPTIONAL ACTIVATOR RHAS"/>
    <property type="match status" value="1"/>
</dbReference>
<dbReference type="PANTHER" id="PTHR46796">
    <property type="entry name" value="HTH-TYPE TRANSCRIPTIONAL ACTIVATOR RHAS-RELATED"/>
    <property type="match status" value="1"/>
</dbReference>
<evidence type="ECO:0000259" key="4">
    <source>
        <dbReference type="PROSITE" id="PS01124"/>
    </source>
</evidence>
<dbReference type="RefSeq" id="WP_091177678.1">
    <property type="nucleotide sequence ID" value="NZ_FOFA01000001.1"/>
</dbReference>
<keyword evidence="1" id="KW-0805">Transcription regulation</keyword>
<proteinExistence type="predicted"/>